<evidence type="ECO:0000313" key="3">
    <source>
        <dbReference type="Proteomes" id="UP000028868"/>
    </source>
</evidence>
<name>A0A024P9B9_9BACI</name>
<reference evidence="3" key="1">
    <citation type="submission" date="2014-03" db="EMBL/GenBank/DDBJ databases">
        <authorList>
            <person name="Urmite Genomes U."/>
        </authorList>
    </citation>
    <scope>NUCLEOTIDE SEQUENCE [LARGE SCALE GENOMIC DNA]</scope>
    <source>
        <strain evidence="3">HD-03</strain>
    </source>
</reference>
<proteinExistence type="predicted"/>
<keyword evidence="3" id="KW-1185">Reference proteome</keyword>
<dbReference type="AlphaFoldDB" id="A0A024P9B9"/>
<feature type="compositionally biased region" description="Polar residues" evidence="1">
    <location>
        <begin position="77"/>
        <end position="87"/>
    </location>
</feature>
<evidence type="ECO:0000313" key="2">
    <source>
        <dbReference type="EMBL" id="CDQ25296.1"/>
    </source>
</evidence>
<feature type="compositionally biased region" description="Low complexity" evidence="1">
    <location>
        <begin position="98"/>
        <end position="110"/>
    </location>
</feature>
<evidence type="ECO:0008006" key="4">
    <source>
        <dbReference type="Google" id="ProtNLM"/>
    </source>
</evidence>
<sequence length="130" mass="14609">MKKLYVGILLVSLMLIFIGCSDREQYILEGESDHWEARLKVTVGGEGTSRDFVVNYKGGLGQLADVNHLEYAYRAATSSGRSETNFNEDPPRKKTFSHHGGSNGSSFDGNQTVDVTIKWDEHEEKLELKR</sequence>
<dbReference type="RefSeq" id="WP_035510674.1">
    <property type="nucleotide sequence ID" value="NZ_CCDH010000002.1"/>
</dbReference>
<organism evidence="2 3">
    <name type="scientific">Halobacillus karajensis</name>
    <dbReference type="NCBI Taxonomy" id="195088"/>
    <lineage>
        <taxon>Bacteria</taxon>
        <taxon>Bacillati</taxon>
        <taxon>Bacillota</taxon>
        <taxon>Bacilli</taxon>
        <taxon>Bacillales</taxon>
        <taxon>Bacillaceae</taxon>
        <taxon>Halobacillus</taxon>
    </lineage>
</organism>
<protein>
    <recommendedName>
        <fullName evidence="4">Lipoprotein</fullName>
    </recommendedName>
</protein>
<dbReference type="EMBL" id="CCDI010000004">
    <property type="protein sequence ID" value="CDQ25296.1"/>
    <property type="molecule type" value="Genomic_DNA"/>
</dbReference>
<reference evidence="2 3" key="2">
    <citation type="submission" date="2014-05" db="EMBL/GenBank/DDBJ databases">
        <title>Draft genome sequence of Halobacillus karajensis HK-03.</title>
        <authorList>
            <person name="Khelaifia S."/>
            <person name="Croce O."/>
            <person name="Lagier J.C."/>
            <person name="Raoult D."/>
        </authorList>
    </citation>
    <scope>NUCLEOTIDE SEQUENCE [LARGE SCALE GENOMIC DNA]</scope>
    <source>
        <strain evidence="2 3">HD-03</strain>
    </source>
</reference>
<evidence type="ECO:0000256" key="1">
    <source>
        <dbReference type="SAM" id="MobiDB-lite"/>
    </source>
</evidence>
<dbReference type="Proteomes" id="UP000028868">
    <property type="component" value="Unassembled WGS sequence"/>
</dbReference>
<gene>
    <name evidence="2" type="ORF">BN983_03612</name>
</gene>
<comment type="caution">
    <text evidence="2">The sequence shown here is derived from an EMBL/GenBank/DDBJ whole genome shotgun (WGS) entry which is preliminary data.</text>
</comment>
<accession>A0A024P9B9</accession>
<dbReference type="PROSITE" id="PS51257">
    <property type="entry name" value="PROKAR_LIPOPROTEIN"/>
    <property type="match status" value="1"/>
</dbReference>
<feature type="region of interest" description="Disordered" evidence="1">
    <location>
        <begin position="77"/>
        <end position="114"/>
    </location>
</feature>